<evidence type="ECO:0000256" key="6">
    <source>
        <dbReference type="ARBA" id="ARBA00022989"/>
    </source>
</evidence>
<dbReference type="Pfam" id="PF09801">
    <property type="entry name" value="SYS1"/>
    <property type="match status" value="1"/>
</dbReference>
<feature type="transmembrane region" description="Helical" evidence="9">
    <location>
        <begin position="123"/>
        <end position="144"/>
    </location>
</feature>
<feature type="transmembrane region" description="Helical" evidence="9">
    <location>
        <begin position="21"/>
        <end position="47"/>
    </location>
</feature>
<dbReference type="GO" id="GO:0005829">
    <property type="term" value="C:cytosol"/>
    <property type="evidence" value="ECO:0007669"/>
    <property type="project" value="GOC"/>
</dbReference>
<dbReference type="GO" id="GO:0043001">
    <property type="term" value="P:Golgi to plasma membrane protein transport"/>
    <property type="evidence" value="ECO:0007669"/>
    <property type="project" value="TreeGrafter"/>
</dbReference>
<sequence>MPRRRRIRPASALESLSPVWILSQILILQTAFYSVAAVLFLFTSLVLGSAFSLDLVFSWVPLQADNAAGWTLAMVWVCNCLTSATSITFLVGRSKYVVDFSLTIHFIHFLVTSLYSHSIPQSWLWWAVQFGSAIITITVASWACQHRELRPLTIGVGGAARARAAAGEQALGDHEMQPLKSGRAIP</sequence>
<reference evidence="10 11" key="1">
    <citation type="submission" date="2019-10" db="EMBL/GenBank/DDBJ databases">
        <authorList>
            <person name="Palmer J.M."/>
        </authorList>
    </citation>
    <scope>NUCLEOTIDE SEQUENCE [LARGE SCALE GENOMIC DNA]</scope>
    <source>
        <strain evidence="10 11">TWF694</strain>
    </source>
</reference>
<dbReference type="PANTHER" id="PTHR12952">
    <property type="entry name" value="SYS1"/>
    <property type="match status" value="1"/>
</dbReference>
<keyword evidence="8 9" id="KW-0472">Membrane</keyword>
<dbReference type="InterPro" id="IPR019185">
    <property type="entry name" value="Integral_membrane_SYS1-rel"/>
</dbReference>
<evidence type="ECO:0000256" key="5">
    <source>
        <dbReference type="ARBA" id="ARBA00022927"/>
    </source>
</evidence>
<evidence type="ECO:0000313" key="11">
    <source>
        <dbReference type="Proteomes" id="UP001365542"/>
    </source>
</evidence>
<protein>
    <recommendedName>
        <fullName evidence="12">Protein SYS1</fullName>
    </recommendedName>
</protein>
<evidence type="ECO:0000313" key="10">
    <source>
        <dbReference type="EMBL" id="KAK6540341.1"/>
    </source>
</evidence>
<keyword evidence="11" id="KW-1185">Reference proteome</keyword>
<dbReference type="GO" id="GO:0034067">
    <property type="term" value="P:protein localization to Golgi apparatus"/>
    <property type="evidence" value="ECO:0007669"/>
    <property type="project" value="TreeGrafter"/>
</dbReference>
<evidence type="ECO:0000256" key="4">
    <source>
        <dbReference type="ARBA" id="ARBA00022692"/>
    </source>
</evidence>
<evidence type="ECO:0000256" key="3">
    <source>
        <dbReference type="ARBA" id="ARBA00022448"/>
    </source>
</evidence>
<keyword evidence="5" id="KW-0653">Protein transport</keyword>
<dbReference type="EMBL" id="JAVHJO010000005">
    <property type="protein sequence ID" value="KAK6540341.1"/>
    <property type="molecule type" value="Genomic_DNA"/>
</dbReference>
<dbReference type="GO" id="GO:0000139">
    <property type="term" value="C:Golgi membrane"/>
    <property type="evidence" value="ECO:0007669"/>
    <property type="project" value="UniProtKB-SubCell"/>
</dbReference>
<dbReference type="GO" id="GO:0005802">
    <property type="term" value="C:trans-Golgi network"/>
    <property type="evidence" value="ECO:0007669"/>
    <property type="project" value="TreeGrafter"/>
</dbReference>
<evidence type="ECO:0000256" key="2">
    <source>
        <dbReference type="ARBA" id="ARBA00008160"/>
    </source>
</evidence>
<dbReference type="Proteomes" id="UP001365542">
    <property type="component" value="Unassembled WGS sequence"/>
</dbReference>
<keyword evidence="7" id="KW-0333">Golgi apparatus</keyword>
<evidence type="ECO:0000256" key="1">
    <source>
        <dbReference type="ARBA" id="ARBA00004653"/>
    </source>
</evidence>
<dbReference type="GO" id="GO:0006895">
    <property type="term" value="P:Golgi to endosome transport"/>
    <property type="evidence" value="ECO:0007669"/>
    <property type="project" value="TreeGrafter"/>
</dbReference>
<dbReference type="PANTHER" id="PTHR12952:SF0">
    <property type="entry name" value="PROTEIN SYS1 HOMOLOG"/>
    <property type="match status" value="1"/>
</dbReference>
<feature type="transmembrane region" description="Helical" evidence="9">
    <location>
        <begin position="97"/>
        <end position="117"/>
    </location>
</feature>
<evidence type="ECO:0000256" key="8">
    <source>
        <dbReference type="ARBA" id="ARBA00023136"/>
    </source>
</evidence>
<gene>
    <name evidence="10" type="ORF">TWF694_009144</name>
</gene>
<comment type="caution">
    <text evidence="10">The sequence shown here is derived from an EMBL/GenBank/DDBJ whole genome shotgun (WGS) entry which is preliminary data.</text>
</comment>
<proteinExistence type="inferred from homology"/>
<organism evidence="10 11">
    <name type="scientific">Orbilia ellipsospora</name>
    <dbReference type="NCBI Taxonomy" id="2528407"/>
    <lineage>
        <taxon>Eukaryota</taxon>
        <taxon>Fungi</taxon>
        <taxon>Dikarya</taxon>
        <taxon>Ascomycota</taxon>
        <taxon>Pezizomycotina</taxon>
        <taxon>Orbiliomycetes</taxon>
        <taxon>Orbiliales</taxon>
        <taxon>Orbiliaceae</taxon>
        <taxon>Orbilia</taxon>
    </lineage>
</organism>
<keyword evidence="6 9" id="KW-1133">Transmembrane helix</keyword>
<keyword evidence="3" id="KW-0813">Transport</keyword>
<evidence type="ECO:0000256" key="7">
    <source>
        <dbReference type="ARBA" id="ARBA00023034"/>
    </source>
</evidence>
<name>A0AAV9XF84_9PEZI</name>
<feature type="transmembrane region" description="Helical" evidence="9">
    <location>
        <begin position="67"/>
        <end position="90"/>
    </location>
</feature>
<keyword evidence="4 9" id="KW-0812">Transmembrane</keyword>
<evidence type="ECO:0000256" key="9">
    <source>
        <dbReference type="SAM" id="Phobius"/>
    </source>
</evidence>
<comment type="subcellular location">
    <subcellularLocation>
        <location evidence="1">Golgi apparatus membrane</location>
        <topology evidence="1">Multi-pass membrane protein</topology>
    </subcellularLocation>
</comment>
<evidence type="ECO:0008006" key="12">
    <source>
        <dbReference type="Google" id="ProtNLM"/>
    </source>
</evidence>
<dbReference type="AlphaFoldDB" id="A0AAV9XF84"/>
<accession>A0AAV9XF84</accession>
<comment type="similarity">
    <text evidence="2">Belongs to the SYS1 family.</text>
</comment>